<sequence length="301" mass="33089">MQKRFSGVVVPMITPLKKDFTVDVDAVAVIMKRFAQYGIHPLVLGTTGESSSVDEKESLRFVEAAVKAKSPGQCVYAGLVGNQVAELIKRGNQFIELGADVVVATLPSYYILTPDQMVTFYTQLADNVKGPVMMYNIKATTQMSIPLDVVAKLSNHPNIWGLKDSERDADRMKACIEAYMERADFAYFCGWGAQSFGSLQLGADGVVPSTGNIVPELYGKLMDAAKVGDWKTTQHYQELTDKVGAVYQKDRTLGESLASLKVLMNHEGICGTTMMPPLTELTAERNQQIIDSFEALKKELK</sequence>
<dbReference type="Proteomes" id="UP000076586">
    <property type="component" value="Unassembled WGS sequence"/>
</dbReference>
<dbReference type="OrthoDB" id="9778880at2"/>
<reference evidence="7" key="2">
    <citation type="journal article" date="2017" name="Genome Announc.">
        <title>Draft genome sequence of Paludibacter jiangxiensis NM7(T), a propionate-producing fermentative bacterium.</title>
        <authorList>
            <person name="Qiu Y.-L."/>
            <person name="Tourlousse D.M."/>
            <person name="Matsuura N."/>
            <person name="Ohashi A."/>
            <person name="Sekiguchi Y."/>
        </authorList>
    </citation>
    <scope>NUCLEOTIDE SEQUENCE [LARGE SCALE GENOMIC DNA]</scope>
    <source>
        <strain evidence="7">NM7</strain>
    </source>
</reference>
<evidence type="ECO:0000256" key="3">
    <source>
        <dbReference type="PIRNR" id="PIRNR001365"/>
    </source>
</evidence>
<evidence type="ECO:0000313" key="7">
    <source>
        <dbReference type="Proteomes" id="UP000076586"/>
    </source>
</evidence>
<accession>A0A161LII4</accession>
<dbReference type="EMBL" id="BDCR01000001">
    <property type="protein sequence ID" value="GAT62216.1"/>
    <property type="molecule type" value="Genomic_DNA"/>
</dbReference>
<dbReference type="Gene3D" id="3.20.20.70">
    <property type="entry name" value="Aldolase class I"/>
    <property type="match status" value="1"/>
</dbReference>
<organism evidence="6 7">
    <name type="scientific">Paludibacter jiangxiensis</name>
    <dbReference type="NCBI Taxonomy" id="681398"/>
    <lineage>
        <taxon>Bacteria</taxon>
        <taxon>Pseudomonadati</taxon>
        <taxon>Bacteroidota</taxon>
        <taxon>Bacteroidia</taxon>
        <taxon>Bacteroidales</taxon>
        <taxon>Paludibacteraceae</taxon>
        <taxon>Paludibacter</taxon>
    </lineage>
</organism>
<dbReference type="InterPro" id="IPR002220">
    <property type="entry name" value="DapA-like"/>
</dbReference>
<comment type="similarity">
    <text evidence="1 3">Belongs to the DapA family.</text>
</comment>
<protein>
    <submittedName>
        <fullName evidence="6">4-hydroxy-tetrahydrodipicolinate synthase</fullName>
    </submittedName>
</protein>
<reference evidence="7" key="1">
    <citation type="submission" date="2016-04" db="EMBL/GenBank/DDBJ databases">
        <title>Draft genome sequence of Paludibacter jiangxiensis strain NM7.</title>
        <authorList>
            <person name="Qiu Y."/>
            <person name="Matsuura N."/>
            <person name="Ohashi A."/>
            <person name="Tourlousse M.D."/>
            <person name="Sekiguchi Y."/>
        </authorList>
    </citation>
    <scope>NUCLEOTIDE SEQUENCE [LARGE SCALE GENOMIC DNA]</scope>
    <source>
        <strain evidence="7">NM7</strain>
    </source>
</reference>
<name>A0A161LII4_9BACT</name>
<evidence type="ECO:0000256" key="2">
    <source>
        <dbReference type="ARBA" id="ARBA00023239"/>
    </source>
</evidence>
<keyword evidence="2 3" id="KW-0456">Lyase</keyword>
<evidence type="ECO:0000256" key="5">
    <source>
        <dbReference type="PIRSR" id="PIRSR001365-2"/>
    </source>
</evidence>
<dbReference type="AlphaFoldDB" id="A0A161LII4"/>
<keyword evidence="7" id="KW-1185">Reference proteome</keyword>
<comment type="caution">
    <text evidence="6">The sequence shown here is derived from an EMBL/GenBank/DDBJ whole genome shotgun (WGS) entry which is preliminary data.</text>
</comment>
<dbReference type="GO" id="GO:0008840">
    <property type="term" value="F:4-hydroxy-tetrahydrodipicolinate synthase activity"/>
    <property type="evidence" value="ECO:0007669"/>
    <property type="project" value="TreeGrafter"/>
</dbReference>
<proteinExistence type="inferred from homology"/>
<dbReference type="SUPFAM" id="SSF51569">
    <property type="entry name" value="Aldolase"/>
    <property type="match status" value="1"/>
</dbReference>
<dbReference type="STRING" id="681398.PJIAN_1809"/>
<dbReference type="PIRSF" id="PIRSF001365">
    <property type="entry name" value="DHDPS"/>
    <property type="match status" value="1"/>
</dbReference>
<feature type="active site" description="Schiff-base intermediate with substrate" evidence="4">
    <location>
        <position position="163"/>
    </location>
</feature>
<evidence type="ECO:0000313" key="6">
    <source>
        <dbReference type="EMBL" id="GAT62216.1"/>
    </source>
</evidence>
<gene>
    <name evidence="6" type="ORF">PJIAN_1809</name>
</gene>
<feature type="active site" description="Proton donor/acceptor" evidence="4">
    <location>
        <position position="135"/>
    </location>
</feature>
<feature type="binding site" evidence="5">
    <location>
        <position position="47"/>
    </location>
    <ligand>
        <name>pyruvate</name>
        <dbReference type="ChEBI" id="CHEBI:15361"/>
    </ligand>
</feature>
<evidence type="ECO:0000256" key="1">
    <source>
        <dbReference type="ARBA" id="ARBA00007592"/>
    </source>
</evidence>
<dbReference type="PANTHER" id="PTHR12128:SF66">
    <property type="entry name" value="4-HYDROXY-2-OXOGLUTARATE ALDOLASE, MITOCHONDRIAL"/>
    <property type="match status" value="1"/>
</dbReference>
<dbReference type="RefSeq" id="WP_068702225.1">
    <property type="nucleotide sequence ID" value="NZ_BDCR01000001.1"/>
</dbReference>
<feature type="binding site" evidence="5">
    <location>
        <position position="207"/>
    </location>
    <ligand>
        <name>pyruvate</name>
        <dbReference type="ChEBI" id="CHEBI:15361"/>
    </ligand>
</feature>
<dbReference type="CDD" id="cd00408">
    <property type="entry name" value="DHDPS-like"/>
    <property type="match status" value="1"/>
</dbReference>
<dbReference type="Pfam" id="PF00701">
    <property type="entry name" value="DHDPS"/>
    <property type="match status" value="1"/>
</dbReference>
<dbReference type="SMART" id="SM01130">
    <property type="entry name" value="DHDPS"/>
    <property type="match status" value="1"/>
</dbReference>
<dbReference type="PANTHER" id="PTHR12128">
    <property type="entry name" value="DIHYDRODIPICOLINATE SYNTHASE"/>
    <property type="match status" value="1"/>
</dbReference>
<evidence type="ECO:0000256" key="4">
    <source>
        <dbReference type="PIRSR" id="PIRSR001365-1"/>
    </source>
</evidence>
<dbReference type="InterPro" id="IPR013785">
    <property type="entry name" value="Aldolase_TIM"/>
</dbReference>